<gene>
    <name evidence="2" type="ORF">NB646_07275</name>
</gene>
<accession>A0A9E9LCZ4</accession>
<sequence>MNRNIMHKRDIANILFITCVLALPAGPATAETTEPPLNPADAPSECRKDSDVIDINLLRKRLMETPRQINTWIDNTYGFRFVYPSHLKPSRQFEPGYLENGNWSWFSEKDKGFPLVSLALPGTPQKTTVAEIRIGVSEDPVTVRQCHNLPPNATPDSLKTFRYKDNIYTFFSGSDAAMNKSISVQAYRTVHRDRCYSIELMVYGTNPDAVDPPDYAAMKPDEAMTRLTSLWRQMDFQWLPDMPVRKEK</sequence>
<reference evidence="2" key="1">
    <citation type="journal article" date="2022" name="Front. Microbiol.">
        <title>New perspectives on an old grouping: The genomic and phenotypic variability of Oxalobacter formigenes and the implications for calcium oxalate stone prevention.</title>
        <authorList>
            <person name="Chmiel J.A."/>
            <person name="Carr C."/>
            <person name="Stuivenberg G.A."/>
            <person name="Venema R."/>
            <person name="Chanyi R.M."/>
            <person name="Al K.F."/>
            <person name="Giguere D."/>
            <person name="Say H."/>
            <person name="Akouris P.P."/>
            <person name="Dominguez Romero S.A."/>
            <person name="Kwong A."/>
            <person name="Tai V."/>
            <person name="Koval S.F."/>
            <person name="Razvi H."/>
            <person name="Bjazevic J."/>
            <person name="Burton J.P."/>
        </authorList>
    </citation>
    <scope>NUCLEOTIDE SEQUENCE</scope>
    <source>
        <strain evidence="2">OxK</strain>
    </source>
</reference>
<dbReference type="Proteomes" id="UP001164819">
    <property type="component" value="Chromosome"/>
</dbReference>
<feature type="chain" id="PRO_5039360685" evidence="1">
    <location>
        <begin position="31"/>
        <end position="248"/>
    </location>
</feature>
<keyword evidence="1" id="KW-0732">Signal</keyword>
<name>A0A9E9LCZ4_9BURK</name>
<dbReference type="AlphaFoldDB" id="A0A9E9LCZ4"/>
<dbReference type="EMBL" id="CP098251">
    <property type="protein sequence ID" value="WAV90657.1"/>
    <property type="molecule type" value="Genomic_DNA"/>
</dbReference>
<feature type="signal peptide" evidence="1">
    <location>
        <begin position="1"/>
        <end position="30"/>
    </location>
</feature>
<dbReference type="RefSeq" id="WP_269315655.1">
    <property type="nucleotide sequence ID" value="NZ_CP098251.1"/>
</dbReference>
<organism evidence="2">
    <name type="scientific">Oxalobacter aliiformigenes</name>
    <dbReference type="NCBI Taxonomy" id="2946593"/>
    <lineage>
        <taxon>Bacteria</taxon>
        <taxon>Pseudomonadati</taxon>
        <taxon>Pseudomonadota</taxon>
        <taxon>Betaproteobacteria</taxon>
        <taxon>Burkholderiales</taxon>
        <taxon>Oxalobacteraceae</taxon>
        <taxon>Oxalobacter</taxon>
    </lineage>
</organism>
<protein>
    <submittedName>
        <fullName evidence="2">Uncharacterized protein</fullName>
    </submittedName>
</protein>
<evidence type="ECO:0000256" key="1">
    <source>
        <dbReference type="SAM" id="SignalP"/>
    </source>
</evidence>
<evidence type="ECO:0000313" key="2">
    <source>
        <dbReference type="EMBL" id="WAV90657.1"/>
    </source>
</evidence>
<proteinExistence type="predicted"/>